<accession>A0A8H3ZQC6</accession>
<organism evidence="1 2">
    <name type="scientific">Colletotrichum asianum</name>
    <dbReference type="NCBI Taxonomy" id="702518"/>
    <lineage>
        <taxon>Eukaryota</taxon>
        <taxon>Fungi</taxon>
        <taxon>Dikarya</taxon>
        <taxon>Ascomycota</taxon>
        <taxon>Pezizomycotina</taxon>
        <taxon>Sordariomycetes</taxon>
        <taxon>Hypocreomycetidae</taxon>
        <taxon>Glomerellales</taxon>
        <taxon>Glomerellaceae</taxon>
        <taxon>Colletotrichum</taxon>
        <taxon>Colletotrichum gloeosporioides species complex</taxon>
    </lineage>
</organism>
<gene>
    <name evidence="1" type="ORF">GQ607_009006</name>
</gene>
<name>A0A8H3ZQC6_9PEZI</name>
<dbReference type="EMBL" id="WOWK01000049">
    <property type="protein sequence ID" value="KAF0323797.1"/>
    <property type="molecule type" value="Genomic_DNA"/>
</dbReference>
<proteinExistence type="predicted"/>
<comment type="caution">
    <text evidence="1">The sequence shown here is derived from an EMBL/GenBank/DDBJ whole genome shotgun (WGS) entry which is preliminary data.</text>
</comment>
<dbReference type="AlphaFoldDB" id="A0A8H3ZQC6"/>
<evidence type="ECO:0000313" key="2">
    <source>
        <dbReference type="Proteomes" id="UP000434172"/>
    </source>
</evidence>
<evidence type="ECO:0000313" key="1">
    <source>
        <dbReference type="EMBL" id="KAF0323797.1"/>
    </source>
</evidence>
<protein>
    <submittedName>
        <fullName evidence="1">Uncharacterized protein</fullName>
    </submittedName>
</protein>
<keyword evidence="2" id="KW-1185">Reference proteome</keyword>
<sequence>MTSARGLIFPNDPRLCFSWLASRPPAFGEPFVQAAGIRAVGCPKLPPRGRQLLGVFLSRMPTMGLGPSLQQIEPNEVQLNQHGSAPHYKQLALGCCEKYMPKWLMGWEPLFSSQRLHIATLSVVWPPFRLKDGISGWLTFSIAYLLC</sequence>
<reference evidence="1 2" key="1">
    <citation type="submission" date="2019-12" db="EMBL/GenBank/DDBJ databases">
        <title>A genome sequence resource for the geographically widespread anthracnose pathogen Colletotrichum asianum.</title>
        <authorList>
            <person name="Meng Y."/>
        </authorList>
    </citation>
    <scope>NUCLEOTIDE SEQUENCE [LARGE SCALE GENOMIC DNA]</scope>
    <source>
        <strain evidence="1 2">ICMP 18580</strain>
    </source>
</reference>
<dbReference type="Proteomes" id="UP000434172">
    <property type="component" value="Unassembled WGS sequence"/>
</dbReference>